<dbReference type="EMBL" id="CP003340">
    <property type="protein sequence ID" value="AFC74074.1"/>
    <property type="molecule type" value="Genomic_DNA"/>
</dbReference>
<dbReference type="KEGG" id="rmo:MCI_06390"/>
<proteinExistence type="predicted"/>
<gene>
    <name evidence="1" type="ordered locus">MCI_06390</name>
</gene>
<dbReference type="AlphaFoldDB" id="H8KD83"/>
<evidence type="ECO:0000313" key="2">
    <source>
        <dbReference type="Proteomes" id="UP000008008"/>
    </source>
</evidence>
<accession>H8KD83</accession>
<keyword evidence="2" id="KW-1185">Reference proteome</keyword>
<evidence type="ECO:0000313" key="1">
    <source>
        <dbReference type="EMBL" id="AFC74074.1"/>
    </source>
</evidence>
<dbReference type="HOGENOM" id="CLU_2957755_0_0_5"/>
<reference evidence="2" key="1">
    <citation type="submission" date="2012-02" db="EMBL/GenBank/DDBJ databases">
        <title>Complete genome sequence of Rickettsia montanensis strain OSU 85-930.</title>
        <authorList>
            <person name="Johnson S.L."/>
            <person name="Munk A.C."/>
            <person name="Han S."/>
            <person name="Bruce D.C."/>
            <person name="Dasch G.A."/>
        </authorList>
    </citation>
    <scope>NUCLEOTIDE SEQUENCE [LARGE SCALE GENOMIC DNA]</scope>
    <source>
        <strain evidence="2">OSU 85-930</strain>
    </source>
</reference>
<protein>
    <submittedName>
        <fullName evidence="1">Uncharacterized protein</fullName>
    </submittedName>
</protein>
<organism evidence="1 2">
    <name type="scientific">Rickettsia montanensis (strain OSU 85-930)</name>
    <dbReference type="NCBI Taxonomy" id="1105114"/>
    <lineage>
        <taxon>Bacteria</taxon>
        <taxon>Pseudomonadati</taxon>
        <taxon>Pseudomonadota</taxon>
        <taxon>Alphaproteobacteria</taxon>
        <taxon>Rickettsiales</taxon>
        <taxon>Rickettsiaceae</taxon>
        <taxon>Rickettsieae</taxon>
        <taxon>Rickettsia</taxon>
        <taxon>spotted fever group</taxon>
    </lineage>
</organism>
<sequence length="59" mass="6958">MNKGINIVVEIDKSYTNLFMHKACFNSSRLIVDSIFKSEDYSTIKKYFILIYCIFLLII</sequence>
<name>H8KD83_RICMS</name>
<dbReference type="Proteomes" id="UP000008008">
    <property type="component" value="Chromosome"/>
</dbReference>